<dbReference type="GO" id="GO:0043027">
    <property type="term" value="F:cysteine-type endopeptidase inhibitor activity involved in apoptotic process"/>
    <property type="evidence" value="ECO:0007669"/>
    <property type="project" value="TreeGrafter"/>
</dbReference>
<sequence>MIVPPVRPEYIDLESRLTTFSTWPDNAALTAERLARAGFFYTGEADCTRCFCCGGGVRNWRLTDNEWLEHARHFPRCQYVQEHLGPEVVDTVVTLSKDYEQITVDMVRNALL</sequence>
<organism evidence="1 2">
    <name type="scientific">Elysia crispata</name>
    <name type="common">lettuce slug</name>
    <dbReference type="NCBI Taxonomy" id="231223"/>
    <lineage>
        <taxon>Eukaryota</taxon>
        <taxon>Metazoa</taxon>
        <taxon>Spiralia</taxon>
        <taxon>Lophotrochozoa</taxon>
        <taxon>Mollusca</taxon>
        <taxon>Gastropoda</taxon>
        <taxon>Heterobranchia</taxon>
        <taxon>Euthyneura</taxon>
        <taxon>Panpulmonata</taxon>
        <taxon>Sacoglossa</taxon>
        <taxon>Placobranchoidea</taxon>
        <taxon>Plakobranchidae</taxon>
        <taxon>Elysia</taxon>
    </lineage>
</organism>
<dbReference type="GO" id="GO:0005634">
    <property type="term" value="C:nucleus"/>
    <property type="evidence" value="ECO:0007669"/>
    <property type="project" value="TreeGrafter"/>
</dbReference>
<name>A0AAE1A5R5_9GAST</name>
<dbReference type="InterPro" id="IPR001370">
    <property type="entry name" value="BIR_rpt"/>
</dbReference>
<comment type="caution">
    <text evidence="1">The sequence shown here is derived from an EMBL/GenBank/DDBJ whole genome shotgun (WGS) entry which is preliminary data.</text>
</comment>
<dbReference type="CDD" id="cd00022">
    <property type="entry name" value="BIR"/>
    <property type="match status" value="1"/>
</dbReference>
<dbReference type="EMBL" id="JAWDGP010002685">
    <property type="protein sequence ID" value="KAK3780762.1"/>
    <property type="molecule type" value="Genomic_DNA"/>
</dbReference>
<dbReference type="InterPro" id="IPR050784">
    <property type="entry name" value="IAP"/>
</dbReference>
<evidence type="ECO:0000313" key="1">
    <source>
        <dbReference type="EMBL" id="KAK3780762.1"/>
    </source>
</evidence>
<dbReference type="PANTHER" id="PTHR10044">
    <property type="entry name" value="INHIBITOR OF APOPTOSIS"/>
    <property type="match status" value="1"/>
</dbReference>
<dbReference type="GO" id="GO:0051726">
    <property type="term" value="P:regulation of cell cycle"/>
    <property type="evidence" value="ECO:0007669"/>
    <property type="project" value="TreeGrafter"/>
</dbReference>
<evidence type="ECO:0000313" key="2">
    <source>
        <dbReference type="Proteomes" id="UP001283361"/>
    </source>
</evidence>
<accession>A0AAE1A5R5</accession>
<dbReference type="Proteomes" id="UP001283361">
    <property type="component" value="Unassembled WGS sequence"/>
</dbReference>
<dbReference type="Pfam" id="PF00653">
    <property type="entry name" value="BIR"/>
    <property type="match status" value="1"/>
</dbReference>
<dbReference type="SMART" id="SM00238">
    <property type="entry name" value="BIR"/>
    <property type="match status" value="1"/>
</dbReference>
<protein>
    <submittedName>
        <fullName evidence="1">Uncharacterized protein</fullName>
    </submittedName>
</protein>
<dbReference type="GO" id="GO:0005737">
    <property type="term" value="C:cytoplasm"/>
    <property type="evidence" value="ECO:0007669"/>
    <property type="project" value="TreeGrafter"/>
</dbReference>
<proteinExistence type="predicted"/>
<dbReference type="PROSITE" id="PS50143">
    <property type="entry name" value="BIR_REPEAT_2"/>
    <property type="match status" value="1"/>
</dbReference>
<dbReference type="PROSITE" id="PS01282">
    <property type="entry name" value="BIR_REPEAT_1"/>
    <property type="match status" value="1"/>
</dbReference>
<keyword evidence="2" id="KW-1185">Reference proteome</keyword>
<dbReference type="AlphaFoldDB" id="A0AAE1A5R5"/>
<dbReference type="PANTHER" id="PTHR10044:SF139">
    <property type="entry name" value="DEATH-ASSOCIATED INHIBITOR OF APOPTOSIS 2"/>
    <property type="match status" value="1"/>
</dbReference>
<dbReference type="GO" id="GO:0043066">
    <property type="term" value="P:negative regulation of apoptotic process"/>
    <property type="evidence" value="ECO:0007669"/>
    <property type="project" value="TreeGrafter"/>
</dbReference>
<reference evidence="1" key="1">
    <citation type="journal article" date="2023" name="G3 (Bethesda)">
        <title>A reference genome for the long-term kleptoplast-retaining sea slug Elysia crispata morphotype clarki.</title>
        <authorList>
            <person name="Eastman K.E."/>
            <person name="Pendleton A.L."/>
            <person name="Shaikh M.A."/>
            <person name="Suttiyut T."/>
            <person name="Ogas R."/>
            <person name="Tomko P."/>
            <person name="Gavelis G."/>
            <person name="Widhalm J.R."/>
            <person name="Wisecaver J.H."/>
        </authorList>
    </citation>
    <scope>NUCLEOTIDE SEQUENCE</scope>
    <source>
        <strain evidence="1">ECLA1</strain>
    </source>
</reference>
<dbReference type="Gene3D" id="1.10.1170.10">
    <property type="entry name" value="Inhibitor Of Apoptosis Protein (2mihbC-IAP-1), Chain A"/>
    <property type="match status" value="1"/>
</dbReference>
<dbReference type="SUPFAM" id="SSF57924">
    <property type="entry name" value="Inhibitor of apoptosis (IAP) repeat"/>
    <property type="match status" value="1"/>
</dbReference>
<gene>
    <name evidence="1" type="ORF">RRG08_001868</name>
</gene>